<dbReference type="AlphaFoldDB" id="A0A4R4FD95"/>
<organism evidence="2 3">
    <name type="scientific">Extibacter muris</name>
    <dbReference type="NCBI Taxonomy" id="1796622"/>
    <lineage>
        <taxon>Bacteria</taxon>
        <taxon>Bacillati</taxon>
        <taxon>Bacillota</taxon>
        <taxon>Clostridia</taxon>
        <taxon>Lachnospirales</taxon>
        <taxon>Lachnospiraceae</taxon>
        <taxon>Extibacter</taxon>
    </lineage>
</organism>
<evidence type="ECO:0000313" key="2">
    <source>
        <dbReference type="EMBL" id="TDA20719.1"/>
    </source>
</evidence>
<protein>
    <recommendedName>
        <fullName evidence="1">DUF6382 domain-containing protein</fullName>
    </recommendedName>
</protein>
<dbReference type="Proteomes" id="UP000295710">
    <property type="component" value="Unassembled WGS sequence"/>
</dbReference>
<comment type="caution">
    <text evidence="2">The sequence shown here is derived from an EMBL/GenBank/DDBJ whole genome shotgun (WGS) entry which is preliminary data.</text>
</comment>
<accession>A0A4R4FD95</accession>
<keyword evidence="3" id="KW-1185">Reference proteome</keyword>
<dbReference type="Pfam" id="PF19909">
    <property type="entry name" value="DUF6382"/>
    <property type="match status" value="1"/>
</dbReference>
<dbReference type="EMBL" id="SMMX01000016">
    <property type="protein sequence ID" value="TDA20719.1"/>
    <property type="molecule type" value="Genomic_DNA"/>
</dbReference>
<proteinExistence type="predicted"/>
<dbReference type="RefSeq" id="WP_132279888.1">
    <property type="nucleotide sequence ID" value="NZ_JAOBST010000025.1"/>
</dbReference>
<evidence type="ECO:0000313" key="3">
    <source>
        <dbReference type="Proteomes" id="UP000295710"/>
    </source>
</evidence>
<reference evidence="2 3" key="1">
    <citation type="journal article" date="2016" name="Nat. Microbiol.">
        <title>The Mouse Intestinal Bacterial Collection (miBC) provides host-specific insight into cultured diversity and functional potential of the gut microbiota.</title>
        <authorList>
            <person name="Lagkouvardos I."/>
            <person name="Pukall R."/>
            <person name="Abt B."/>
            <person name="Foesel B.U."/>
            <person name="Meier-Kolthoff J.P."/>
            <person name="Kumar N."/>
            <person name="Bresciani A."/>
            <person name="Martinez I."/>
            <person name="Just S."/>
            <person name="Ziegler C."/>
            <person name="Brugiroux S."/>
            <person name="Garzetti D."/>
            <person name="Wenning M."/>
            <person name="Bui T.P."/>
            <person name="Wang J."/>
            <person name="Hugenholtz F."/>
            <person name="Plugge C.M."/>
            <person name="Peterson D.A."/>
            <person name="Hornef M.W."/>
            <person name="Baines J.F."/>
            <person name="Smidt H."/>
            <person name="Walter J."/>
            <person name="Kristiansen K."/>
            <person name="Nielsen H.B."/>
            <person name="Haller D."/>
            <person name="Overmann J."/>
            <person name="Stecher B."/>
            <person name="Clavel T."/>
        </authorList>
    </citation>
    <scope>NUCLEOTIDE SEQUENCE [LARGE SCALE GENOMIC DNA]</scope>
    <source>
        <strain evidence="2 3">DSM 28560</strain>
    </source>
</reference>
<sequence length="244" mass="29007">MERKISIESEGIYREDYQIRMLKANAVPGFLKIQGQGVDGMTRYDYEVSGKVSMKAMYERGKLNSRDLELFLHQLLAIIKETEKYLLNIHCILLEPEYIFYEDETFYFCYYPAEEHDIWDALKQLADYFVKHADYKETACVQMAFALHKGVLEENYSLEKLAETCMEAAKASTFEEWKQEKEQPEEVAPIYDRKEHDWIAEQEMAGTIMEETENLWTPVKRFLNRHRKPKWGDFDGLYIEEEEL</sequence>
<feature type="domain" description="DUF6382" evidence="1">
    <location>
        <begin position="6"/>
        <end position="156"/>
    </location>
</feature>
<dbReference type="InterPro" id="IPR045962">
    <property type="entry name" value="DUF6382"/>
</dbReference>
<gene>
    <name evidence="2" type="ORF">E1963_15520</name>
</gene>
<evidence type="ECO:0000259" key="1">
    <source>
        <dbReference type="Pfam" id="PF19909"/>
    </source>
</evidence>
<name>A0A4R4FD95_9FIRM</name>